<accession>A0A7K8QHC5</accession>
<dbReference type="InterPro" id="IPR027417">
    <property type="entry name" value="P-loop_NTPase"/>
</dbReference>
<feature type="coiled-coil region" evidence="10">
    <location>
        <begin position="336"/>
        <end position="384"/>
    </location>
</feature>
<keyword evidence="6" id="KW-0547">Nucleotide-binding</keyword>
<gene>
    <name evidence="11" type="primary">Smc5</name>
    <name evidence="11" type="ORF">SMICAP_R11069</name>
</gene>
<keyword evidence="7" id="KW-0067">ATP-binding</keyword>
<dbReference type="Gene3D" id="3.40.50.300">
    <property type="entry name" value="P-loop containing nucleotide triphosphate hydrolases"/>
    <property type="match status" value="1"/>
</dbReference>
<dbReference type="GO" id="GO:0005634">
    <property type="term" value="C:nucleus"/>
    <property type="evidence" value="ECO:0007669"/>
    <property type="project" value="UniProtKB-SubCell"/>
</dbReference>
<dbReference type="PANTHER" id="PTHR45916">
    <property type="entry name" value="STRUCTURAL MAINTENANCE OF CHROMOSOMES PROTEIN 5"/>
    <property type="match status" value="1"/>
</dbReference>
<evidence type="ECO:0000256" key="10">
    <source>
        <dbReference type="SAM" id="Coils"/>
    </source>
</evidence>
<comment type="subcellular location">
    <subcellularLocation>
        <location evidence="2">Chromosome</location>
    </subcellularLocation>
    <subcellularLocation>
        <location evidence="1">Nucleus</location>
    </subcellularLocation>
</comment>
<proteinExistence type="inferred from homology"/>
<evidence type="ECO:0000256" key="3">
    <source>
        <dbReference type="ARBA" id="ARBA00010171"/>
    </source>
</evidence>
<evidence type="ECO:0000256" key="8">
    <source>
        <dbReference type="ARBA" id="ARBA00023054"/>
    </source>
</evidence>
<organism evidence="11 12">
    <name type="scientific">Smithornis capensis</name>
    <dbReference type="NCBI Taxonomy" id="363769"/>
    <lineage>
        <taxon>Eukaryota</taxon>
        <taxon>Metazoa</taxon>
        <taxon>Chordata</taxon>
        <taxon>Craniata</taxon>
        <taxon>Vertebrata</taxon>
        <taxon>Euteleostomi</taxon>
        <taxon>Archelosauria</taxon>
        <taxon>Archosauria</taxon>
        <taxon>Dinosauria</taxon>
        <taxon>Saurischia</taxon>
        <taxon>Theropoda</taxon>
        <taxon>Coelurosauria</taxon>
        <taxon>Aves</taxon>
        <taxon>Neognathae</taxon>
        <taxon>Neoaves</taxon>
        <taxon>Telluraves</taxon>
        <taxon>Australaves</taxon>
        <taxon>Passeriformes</taxon>
        <taxon>Eurylaimidae</taxon>
        <taxon>Smithornis</taxon>
    </lineage>
</organism>
<evidence type="ECO:0000256" key="5">
    <source>
        <dbReference type="ARBA" id="ARBA00022454"/>
    </source>
</evidence>
<dbReference type="EMBL" id="VWYW01000059">
    <property type="protein sequence ID" value="NXF04036.1"/>
    <property type="molecule type" value="Genomic_DNA"/>
</dbReference>
<keyword evidence="12" id="KW-1185">Reference proteome</keyword>
<evidence type="ECO:0000313" key="12">
    <source>
        <dbReference type="Proteomes" id="UP000567624"/>
    </source>
</evidence>
<keyword evidence="9" id="KW-0539">Nucleus</keyword>
<dbReference type="Proteomes" id="UP000567624">
    <property type="component" value="Unassembled WGS sequence"/>
</dbReference>
<dbReference type="FunFam" id="3.40.50.300:FF:000793">
    <property type="entry name" value="Structural maintenance of chromosomes protein 5"/>
    <property type="match status" value="1"/>
</dbReference>
<evidence type="ECO:0000256" key="1">
    <source>
        <dbReference type="ARBA" id="ARBA00004123"/>
    </source>
</evidence>
<evidence type="ECO:0000256" key="4">
    <source>
        <dbReference type="ARBA" id="ARBA00018687"/>
    </source>
</evidence>
<dbReference type="GO" id="GO:0030915">
    <property type="term" value="C:Smc5-Smc6 complex"/>
    <property type="evidence" value="ECO:0007669"/>
    <property type="project" value="TreeGrafter"/>
</dbReference>
<keyword evidence="8 10" id="KW-0175">Coiled coil</keyword>
<feature type="coiled-coil region" evidence="10">
    <location>
        <begin position="172"/>
        <end position="308"/>
    </location>
</feature>
<name>A0A7K8QHC5_9PASS</name>
<dbReference type="AlphaFoldDB" id="A0A7K8QHC5"/>
<evidence type="ECO:0000256" key="7">
    <source>
        <dbReference type="ARBA" id="ARBA00022840"/>
    </source>
</evidence>
<feature type="non-terminal residue" evidence="11">
    <location>
        <position position="1"/>
    </location>
</feature>
<sequence>TYDICEVHPGPNLNVVVGANGTGKSSIVCAICLGLAGKPSFIGRADKVGLFVKQGCSSGLVEIELFKTPDNIIITREIQVVNNTSTWFLNRKPATLKTVEEQVAALNIQVDNLCQFLPQDKVGEFAKLSKMELLEATEKSVGSREMYQFHCELKNFRERERELEMFTFQHLCREKTNSLEKMKQRVERYKQDVERYHERKRHIDLIEMLERKRPWVEYENVREQHEEVKQSRNLAKKELKSLKEKQAPWTKKIQEAEENLKSLDMKTKDNTAKIKEIAQKCKQKQDALEMKDKRIEEIKQALRMKKDEEMDRQKNICHTQEIIETWKHELDTMSMCENLQPQIDAVNNELKKLQEERANIDSDISDLRAEKRNQEREEKRIIDHLGQLDNIMKIKEENLKRRFQDTHSALMWLRKNKDKFKKHVCEPMMLEINIRDNRHAKYVENHISGDDMRAFVFESQEDMEKFLIRDHQKLRVNAVCAPSESCAENLPSRPIEELRRYGFFSYLRELFDAPRPVMSYLCSQYRIHDVPVGTEETRHMIERVIKETTFRQIYTAQERYAIKVSAYTNLTLTTNTPLRAAQFLHSSVDTDERRQLKSQQQVISNTLKSLDSRLTELFKSQKDVEHRDNKLRQQKKELLDRGNRRRQLKSKIDLKYDSLRQLEQDAIDLEKESQLANLKIKEINKQKAELVTELL</sequence>
<comment type="caution">
    <text evidence="11">The sequence shown here is derived from an EMBL/GenBank/DDBJ whole genome shotgun (WGS) entry which is preliminary data.</text>
</comment>
<feature type="non-terminal residue" evidence="11">
    <location>
        <position position="695"/>
    </location>
</feature>
<dbReference type="GO" id="GO:0000724">
    <property type="term" value="P:double-strand break repair via homologous recombination"/>
    <property type="evidence" value="ECO:0007669"/>
    <property type="project" value="TreeGrafter"/>
</dbReference>
<dbReference type="GO" id="GO:0003697">
    <property type="term" value="F:single-stranded DNA binding"/>
    <property type="evidence" value="ECO:0007669"/>
    <property type="project" value="TreeGrafter"/>
</dbReference>
<evidence type="ECO:0000256" key="2">
    <source>
        <dbReference type="ARBA" id="ARBA00004286"/>
    </source>
</evidence>
<feature type="coiled-coil region" evidence="10">
    <location>
        <begin position="645"/>
        <end position="686"/>
    </location>
</feature>
<evidence type="ECO:0000313" key="11">
    <source>
        <dbReference type="EMBL" id="NXF04036.1"/>
    </source>
</evidence>
<protein>
    <recommendedName>
        <fullName evidence="4">Structural maintenance of chromosomes protein 5</fullName>
    </recommendedName>
</protein>
<reference evidence="11 12" key="1">
    <citation type="submission" date="2019-09" db="EMBL/GenBank/DDBJ databases">
        <title>Bird 10,000 Genomes (B10K) Project - Family phase.</title>
        <authorList>
            <person name="Zhang G."/>
        </authorList>
    </citation>
    <scope>NUCLEOTIDE SEQUENCE [LARGE SCALE GENOMIC DNA]</scope>
    <source>
        <strain evidence="11">B10K-CU-031-20</strain>
    </source>
</reference>
<dbReference type="PANTHER" id="PTHR45916:SF1">
    <property type="entry name" value="STRUCTURAL MAINTENANCE OF CHROMOSOMES PROTEIN 5"/>
    <property type="match status" value="1"/>
</dbReference>
<evidence type="ECO:0000256" key="9">
    <source>
        <dbReference type="ARBA" id="ARBA00023242"/>
    </source>
</evidence>
<evidence type="ECO:0000256" key="6">
    <source>
        <dbReference type="ARBA" id="ARBA00022741"/>
    </source>
</evidence>
<dbReference type="SUPFAM" id="SSF52540">
    <property type="entry name" value="P-loop containing nucleoside triphosphate hydrolases"/>
    <property type="match status" value="1"/>
</dbReference>
<keyword evidence="5" id="KW-0158">Chromosome</keyword>
<dbReference type="GO" id="GO:0005524">
    <property type="term" value="F:ATP binding"/>
    <property type="evidence" value="ECO:0007669"/>
    <property type="project" value="UniProtKB-KW"/>
</dbReference>
<comment type="similarity">
    <text evidence="3">Belongs to the SMC family. SMC5 subfamily.</text>
</comment>